<evidence type="ECO:0000313" key="2">
    <source>
        <dbReference type="EMBL" id="QUX22907.1"/>
    </source>
</evidence>
<dbReference type="RefSeq" id="WP_220564120.1">
    <property type="nucleotide sequence ID" value="NZ_CP074133.1"/>
</dbReference>
<dbReference type="EMBL" id="CP074133">
    <property type="protein sequence ID" value="QUX22907.1"/>
    <property type="molecule type" value="Genomic_DNA"/>
</dbReference>
<protein>
    <submittedName>
        <fullName evidence="2">Uncharacterized protein</fullName>
    </submittedName>
</protein>
<organism evidence="2 3">
    <name type="scientific">Nocardiopsis changdeensis</name>
    <dbReference type="NCBI Taxonomy" id="2831969"/>
    <lineage>
        <taxon>Bacteria</taxon>
        <taxon>Bacillati</taxon>
        <taxon>Actinomycetota</taxon>
        <taxon>Actinomycetes</taxon>
        <taxon>Streptosporangiales</taxon>
        <taxon>Nocardiopsidaceae</taxon>
        <taxon>Nocardiopsis</taxon>
    </lineage>
</organism>
<sequence>MADPTSTAGDRSAPGEPEHEGVEVLVHGLTPTWSGHDLEASAVSDDEQIGTFQRNQLFEAMGDTPETA</sequence>
<reference evidence="2 3" key="1">
    <citation type="submission" date="2021-05" db="EMBL/GenBank/DDBJ databases">
        <title>Direct Submission.</title>
        <authorList>
            <person name="Li K."/>
            <person name="Gao J."/>
        </authorList>
    </citation>
    <scope>NUCLEOTIDE SEQUENCE [LARGE SCALE GENOMIC DNA]</scope>
    <source>
        <strain evidence="2 3">Mg02</strain>
    </source>
</reference>
<gene>
    <name evidence="2" type="ORF">KGD84_00340</name>
</gene>
<dbReference type="Proteomes" id="UP000676079">
    <property type="component" value="Chromosome"/>
</dbReference>
<evidence type="ECO:0000313" key="3">
    <source>
        <dbReference type="Proteomes" id="UP000676079"/>
    </source>
</evidence>
<accession>A0ABX8BKY3</accession>
<proteinExistence type="predicted"/>
<name>A0ABX8BKY3_9ACTN</name>
<evidence type="ECO:0000256" key="1">
    <source>
        <dbReference type="SAM" id="MobiDB-lite"/>
    </source>
</evidence>
<feature type="region of interest" description="Disordered" evidence="1">
    <location>
        <begin position="1"/>
        <end position="22"/>
    </location>
</feature>
<keyword evidence="3" id="KW-1185">Reference proteome</keyword>